<keyword evidence="1" id="KW-0547">Nucleotide-binding</keyword>
<feature type="binding site" evidence="1">
    <location>
        <position position="56"/>
    </location>
    <ligand>
        <name>Mg(2+)</name>
        <dbReference type="ChEBI" id="CHEBI:18420"/>
        <label>1</label>
    </ligand>
</feature>
<dbReference type="EC" id="2.7.4.16" evidence="1"/>
<dbReference type="InterPro" id="IPR010918">
    <property type="entry name" value="PurM-like_C_dom"/>
</dbReference>
<protein>
    <recommendedName>
        <fullName evidence="1">Thiamine-monophosphate kinase</fullName>
        <shortName evidence="1">TMP kinase</shortName>
        <shortName evidence="1">Thiamine-phosphate kinase</shortName>
        <ecNumber evidence="1">2.7.4.16</ecNumber>
    </recommendedName>
</protein>
<dbReference type="InterPro" id="IPR036921">
    <property type="entry name" value="PurM-like_N_sf"/>
</dbReference>
<dbReference type="Gene3D" id="3.90.650.10">
    <property type="entry name" value="PurM-like C-terminal domain"/>
    <property type="match status" value="1"/>
</dbReference>
<feature type="binding site" evidence="1">
    <location>
        <begin position="132"/>
        <end position="133"/>
    </location>
    <ligand>
        <name>ATP</name>
        <dbReference type="ChEBI" id="CHEBI:30616"/>
    </ligand>
</feature>
<feature type="binding site" evidence="1">
    <location>
        <position position="85"/>
    </location>
    <ligand>
        <name>Mg(2+)</name>
        <dbReference type="ChEBI" id="CHEBI:18420"/>
        <label>3</label>
    </ligand>
</feature>
<gene>
    <name evidence="1" type="primary">thiL</name>
    <name evidence="4" type="ORF">JOM49_008170</name>
</gene>
<keyword evidence="1" id="KW-0784">Thiamine biosynthesis</keyword>
<comment type="caution">
    <text evidence="4">The sequence shown here is derived from an EMBL/GenBank/DDBJ whole genome shotgun (WGS) entry which is preliminary data.</text>
</comment>
<dbReference type="InterPro" id="IPR006283">
    <property type="entry name" value="ThiL-like"/>
</dbReference>
<keyword evidence="1 4" id="KW-0418">Kinase</keyword>
<feature type="binding site" evidence="1">
    <location>
        <position position="54"/>
    </location>
    <ligand>
        <name>Mg(2+)</name>
        <dbReference type="ChEBI" id="CHEBI:18420"/>
        <label>4</label>
    </ligand>
</feature>
<comment type="function">
    <text evidence="1">Catalyzes the ATP-dependent phosphorylation of thiamine-monophosphate (TMP) to form thiamine-pyrophosphate (TPP), the active form of vitamin B1.</text>
</comment>
<dbReference type="PANTHER" id="PTHR30270:SF0">
    <property type="entry name" value="THIAMINE-MONOPHOSPHATE KINASE"/>
    <property type="match status" value="1"/>
</dbReference>
<accession>A0ABS4Q4Q6</accession>
<dbReference type="InterPro" id="IPR016188">
    <property type="entry name" value="PurM-like_N"/>
</dbReference>
<dbReference type="NCBIfam" id="NF004351">
    <property type="entry name" value="PRK05731.1-4"/>
    <property type="match status" value="1"/>
</dbReference>
<comment type="similarity">
    <text evidence="1">Belongs to the thiamine-monophosphate kinase family.</text>
</comment>
<feature type="binding site" evidence="1">
    <location>
        <position position="56"/>
    </location>
    <ligand>
        <name>Mg(2+)</name>
        <dbReference type="ChEBI" id="CHEBI:18420"/>
        <label>2</label>
    </ligand>
</feature>
<feature type="binding site" evidence="1">
    <location>
        <position position="318"/>
    </location>
    <ligand>
        <name>substrate</name>
    </ligand>
</feature>
<name>A0ABS4Q4Q6_9PSEU</name>
<dbReference type="Pfam" id="PF02769">
    <property type="entry name" value="AIRS_C"/>
    <property type="match status" value="1"/>
</dbReference>
<comment type="caution">
    <text evidence="1">Lacks conserved residue(s) required for the propagation of feature annotation.</text>
</comment>
<dbReference type="SUPFAM" id="SSF55326">
    <property type="entry name" value="PurM N-terminal domain-like"/>
    <property type="match status" value="1"/>
</dbReference>
<feature type="binding site" evidence="1">
    <location>
        <position position="85"/>
    </location>
    <ligand>
        <name>Mg(2+)</name>
        <dbReference type="ChEBI" id="CHEBI:18420"/>
        <label>4</label>
    </ligand>
</feature>
<keyword evidence="5" id="KW-1185">Reference proteome</keyword>
<feature type="binding site" evidence="1">
    <location>
        <position position="55"/>
    </location>
    <ligand>
        <name>Mg(2+)</name>
        <dbReference type="ChEBI" id="CHEBI:18420"/>
        <label>1</label>
    </ligand>
</feature>
<feature type="binding site" evidence="1">
    <location>
        <position position="63"/>
    </location>
    <ligand>
        <name>substrate</name>
    </ligand>
</feature>
<dbReference type="PANTHER" id="PTHR30270">
    <property type="entry name" value="THIAMINE-MONOPHOSPHATE KINASE"/>
    <property type="match status" value="1"/>
</dbReference>
<keyword evidence="1" id="KW-0479">Metal-binding</keyword>
<feature type="binding site" evidence="1">
    <location>
        <position position="40"/>
    </location>
    <ligand>
        <name>Mg(2+)</name>
        <dbReference type="ChEBI" id="CHEBI:18420"/>
        <label>4</label>
    </ligand>
</feature>
<comment type="miscellaneous">
    <text evidence="1">Reaction mechanism of ThiL seems to utilize a direct, inline transfer of the gamma-phosphate of ATP to TMP rather than a phosphorylated enzyme intermediate.</text>
</comment>
<feature type="binding site" evidence="1">
    <location>
        <position position="40"/>
    </location>
    <ligand>
        <name>Mg(2+)</name>
        <dbReference type="ChEBI" id="CHEBI:18420"/>
        <label>3</label>
    </ligand>
</feature>
<dbReference type="Pfam" id="PF00586">
    <property type="entry name" value="AIRS"/>
    <property type="match status" value="1"/>
</dbReference>
<feature type="binding site" evidence="1">
    <location>
        <position position="158"/>
    </location>
    <ligand>
        <name>ATP</name>
        <dbReference type="ChEBI" id="CHEBI:30616"/>
    </ligand>
</feature>
<evidence type="ECO:0000313" key="5">
    <source>
        <dbReference type="Proteomes" id="UP000741013"/>
    </source>
</evidence>
<feature type="domain" description="PurM-like N-terminal" evidence="2">
    <location>
        <begin position="38"/>
        <end position="148"/>
    </location>
</feature>
<evidence type="ECO:0000259" key="3">
    <source>
        <dbReference type="Pfam" id="PF02769"/>
    </source>
</evidence>
<dbReference type="HAMAP" id="MF_02128">
    <property type="entry name" value="TMP_kinase"/>
    <property type="match status" value="1"/>
</dbReference>
<dbReference type="Gene3D" id="3.30.1330.10">
    <property type="entry name" value="PurM-like, N-terminal domain"/>
    <property type="match status" value="1"/>
</dbReference>
<feature type="binding site" evidence="1">
    <location>
        <position position="223"/>
    </location>
    <ligand>
        <name>Mg(2+)</name>
        <dbReference type="ChEBI" id="CHEBI:18420"/>
        <label>5</label>
    </ligand>
</feature>
<dbReference type="NCBIfam" id="TIGR01379">
    <property type="entry name" value="thiL"/>
    <property type="match status" value="1"/>
</dbReference>
<comment type="catalytic activity">
    <reaction evidence="1">
        <text>thiamine phosphate + ATP = thiamine diphosphate + ADP</text>
        <dbReference type="Rhea" id="RHEA:15913"/>
        <dbReference type="ChEBI" id="CHEBI:30616"/>
        <dbReference type="ChEBI" id="CHEBI:37575"/>
        <dbReference type="ChEBI" id="CHEBI:58937"/>
        <dbReference type="ChEBI" id="CHEBI:456216"/>
        <dbReference type="EC" id="2.7.4.16"/>
    </reaction>
</comment>
<reference evidence="4 5" key="1">
    <citation type="submission" date="2021-03" db="EMBL/GenBank/DDBJ databases">
        <title>Sequencing the genomes of 1000 actinobacteria strains.</title>
        <authorList>
            <person name="Klenk H.-P."/>
        </authorList>
    </citation>
    <scope>NUCLEOTIDE SEQUENCE [LARGE SCALE GENOMIC DNA]</scope>
    <source>
        <strain evidence="4 5">DSM 45510</strain>
    </source>
</reference>
<proteinExistence type="inferred from homology"/>
<evidence type="ECO:0000313" key="4">
    <source>
        <dbReference type="EMBL" id="MBP2186644.1"/>
    </source>
</evidence>
<dbReference type="EMBL" id="JAGGMS010000001">
    <property type="protein sequence ID" value="MBP2186644.1"/>
    <property type="molecule type" value="Genomic_DNA"/>
</dbReference>
<feature type="binding site" evidence="1">
    <location>
        <position position="220"/>
    </location>
    <ligand>
        <name>Mg(2+)</name>
        <dbReference type="ChEBI" id="CHEBI:18420"/>
        <label>3</label>
    </ligand>
</feature>
<dbReference type="GO" id="GO:0009030">
    <property type="term" value="F:thiamine-phosphate kinase activity"/>
    <property type="evidence" value="ECO:0007669"/>
    <property type="project" value="UniProtKB-EC"/>
</dbReference>
<feature type="binding site" evidence="1">
    <location>
        <position position="273"/>
    </location>
    <ligand>
        <name>substrate</name>
    </ligand>
</feature>
<dbReference type="SUPFAM" id="SSF56042">
    <property type="entry name" value="PurM C-terminal domain-like"/>
    <property type="match status" value="1"/>
</dbReference>
<feature type="domain" description="PurM-like C-terminal" evidence="3">
    <location>
        <begin position="162"/>
        <end position="254"/>
    </location>
</feature>
<dbReference type="RefSeq" id="WP_209669869.1">
    <property type="nucleotide sequence ID" value="NZ_JAGGMS010000001.1"/>
</dbReference>
<feature type="binding site" evidence="1">
    <location>
        <position position="85"/>
    </location>
    <ligand>
        <name>Mg(2+)</name>
        <dbReference type="ChEBI" id="CHEBI:18420"/>
        <label>2</label>
    </ligand>
</feature>
<comment type="pathway">
    <text evidence="1">Cofactor biosynthesis; thiamine diphosphate biosynthesis; thiamine diphosphate from thiamine phosphate: step 1/1.</text>
</comment>
<sequence>MPRDTSETTTVAQTGEFGLIRALTQDRVQPPFTLLGPGDDGALVAAPDGRVVVSTDVLVQGVHFRLDWSGPEQVGRKAVAVNLADIAAMGALPTSVLVGFACPGDLPASVLTRLTDGMWTEAERAGVGVVGGDVVRSETLVVSITALGDLNGLPPVTRSGARPGDVVAVCGRLGWAAAGLMVLGRGFRSPVGVVNAQRYPEPPYAAGPAAAAAGATAMIDVSDGLLADLGHIATASEVGIDVRTEALQPDQRLQEVAAALGADAQRWVLTGGEDHALAAAFPPNVELPAGWRRIGVVTRAEFGVTVDGQPHSGGDAGWEHWKTS</sequence>
<dbReference type="PIRSF" id="PIRSF005303">
    <property type="entry name" value="Thiam_monoph_kin"/>
    <property type="match status" value="1"/>
</dbReference>
<feature type="binding site" evidence="1">
    <location>
        <position position="133"/>
    </location>
    <ligand>
        <name>Mg(2+)</name>
        <dbReference type="ChEBI" id="CHEBI:18420"/>
        <label>1</label>
    </ligand>
</feature>
<evidence type="ECO:0000256" key="1">
    <source>
        <dbReference type="HAMAP-Rule" id="MF_02128"/>
    </source>
</evidence>
<keyword evidence="1 4" id="KW-0808">Transferase</keyword>
<dbReference type="InterPro" id="IPR036676">
    <property type="entry name" value="PurM-like_C_sf"/>
</dbReference>
<keyword evidence="1" id="KW-0460">Magnesium</keyword>
<dbReference type="CDD" id="cd02194">
    <property type="entry name" value="ThiL"/>
    <property type="match status" value="1"/>
</dbReference>
<keyword evidence="1" id="KW-0067">ATP-binding</keyword>
<feature type="binding site" evidence="1">
    <location>
        <position position="222"/>
    </location>
    <ligand>
        <name>ATP</name>
        <dbReference type="ChEBI" id="CHEBI:30616"/>
    </ligand>
</feature>
<dbReference type="Proteomes" id="UP000741013">
    <property type="component" value="Unassembled WGS sequence"/>
</dbReference>
<organism evidence="4 5">
    <name type="scientific">Amycolatopsis magusensis</name>
    <dbReference type="NCBI Taxonomy" id="882444"/>
    <lineage>
        <taxon>Bacteria</taxon>
        <taxon>Bacillati</taxon>
        <taxon>Actinomycetota</taxon>
        <taxon>Actinomycetes</taxon>
        <taxon>Pseudonocardiales</taxon>
        <taxon>Pseudonocardiaceae</taxon>
        <taxon>Amycolatopsis</taxon>
    </lineage>
</organism>
<evidence type="ECO:0000259" key="2">
    <source>
        <dbReference type="Pfam" id="PF00586"/>
    </source>
</evidence>